<proteinExistence type="predicted"/>
<sequence length="162" mass="18149">MLLATDYAPPPVEAITMASQKEVKRAQAADPAITKIVASLQTSNTAKHPPIFFRQEGTQPKGFRDIKTLTHPMHPKVLTTPKVPKMKKKKQKDEWHKSPEVSNDEDPSLQPKSLYDDPKCLQAAVTSAMKSRLTHSSNYLAFPICPFTNWRSGTALSLKRIR</sequence>
<organism evidence="2 3">
    <name type="scientific">Romanomermis culicivorax</name>
    <name type="common">Nematode worm</name>
    <dbReference type="NCBI Taxonomy" id="13658"/>
    <lineage>
        <taxon>Eukaryota</taxon>
        <taxon>Metazoa</taxon>
        <taxon>Ecdysozoa</taxon>
        <taxon>Nematoda</taxon>
        <taxon>Enoplea</taxon>
        <taxon>Dorylaimia</taxon>
        <taxon>Mermithida</taxon>
        <taxon>Mermithoidea</taxon>
        <taxon>Mermithidae</taxon>
        <taxon>Romanomermis</taxon>
    </lineage>
</organism>
<reference evidence="3" key="1">
    <citation type="submission" date="2022-11" db="UniProtKB">
        <authorList>
            <consortium name="WormBaseParasite"/>
        </authorList>
    </citation>
    <scope>IDENTIFICATION</scope>
</reference>
<dbReference type="Proteomes" id="UP000887565">
    <property type="component" value="Unplaced"/>
</dbReference>
<name>A0A915I4H3_ROMCU</name>
<dbReference type="AlphaFoldDB" id="A0A915I4H3"/>
<dbReference type="WBParaSite" id="nRc.2.0.1.t09037-RA">
    <property type="protein sequence ID" value="nRc.2.0.1.t09037-RA"/>
    <property type="gene ID" value="nRc.2.0.1.g09037"/>
</dbReference>
<evidence type="ECO:0000313" key="3">
    <source>
        <dbReference type="WBParaSite" id="nRc.2.0.1.t09037-RA"/>
    </source>
</evidence>
<feature type="region of interest" description="Disordered" evidence="1">
    <location>
        <begin position="71"/>
        <end position="115"/>
    </location>
</feature>
<protein>
    <submittedName>
        <fullName evidence="3">Testicular haploid expressed protein</fullName>
    </submittedName>
</protein>
<accession>A0A915I4H3</accession>
<keyword evidence="2" id="KW-1185">Reference proteome</keyword>
<evidence type="ECO:0000313" key="2">
    <source>
        <dbReference type="Proteomes" id="UP000887565"/>
    </source>
</evidence>
<evidence type="ECO:0000256" key="1">
    <source>
        <dbReference type="SAM" id="MobiDB-lite"/>
    </source>
</evidence>